<name>A0A8H9DBC4_9PROT</name>
<dbReference type="Proteomes" id="UP000601736">
    <property type="component" value="Unassembled WGS sequence"/>
</dbReference>
<accession>A0A8H9DBC4</accession>
<gene>
    <name evidence="2" type="ORF">NMYAN_20339</name>
</gene>
<protein>
    <submittedName>
        <fullName evidence="2">Uncharacterized protein</fullName>
    </submittedName>
</protein>
<comment type="caution">
    <text evidence="2">The sequence shown here is derived from an EMBL/GenBank/DDBJ whole genome shotgun (WGS) entry which is preliminary data.</text>
</comment>
<feature type="compositionally biased region" description="Polar residues" evidence="1">
    <location>
        <begin position="111"/>
        <end position="122"/>
    </location>
</feature>
<evidence type="ECO:0000313" key="2">
    <source>
        <dbReference type="EMBL" id="CAE6503298.1"/>
    </source>
</evidence>
<reference evidence="2" key="1">
    <citation type="submission" date="2021-02" db="EMBL/GenBank/DDBJ databases">
        <authorList>
            <person name="Han P."/>
        </authorList>
    </citation>
    <scope>NUCLEOTIDE SEQUENCE</scope>
    <source>
        <strain evidence="2">Nitrosomonas nitrosa 18-3D</strain>
    </source>
</reference>
<dbReference type="AlphaFoldDB" id="A0A8H9DBC4"/>
<sequence length="133" mass="15083">MPISIHFHANSVEPDLAHSKAIILSSTPPVFLFNPNRKTGVFLLKSDFICDRFGSNKLQTGLHNDAGNHNTTCPLINIIYTSHFKIRHVYLLPLGEDWMRGGKNRILRCGESSSQQSPQNRQLLFHSNGFKRQ</sequence>
<proteinExistence type="predicted"/>
<evidence type="ECO:0000313" key="3">
    <source>
        <dbReference type="Proteomes" id="UP000601736"/>
    </source>
</evidence>
<evidence type="ECO:0000256" key="1">
    <source>
        <dbReference type="SAM" id="MobiDB-lite"/>
    </source>
</evidence>
<dbReference type="EMBL" id="CAJNAP010000012">
    <property type="protein sequence ID" value="CAE6503298.1"/>
    <property type="molecule type" value="Genomic_DNA"/>
</dbReference>
<organism evidence="2 3">
    <name type="scientific">Nitrosomonas nitrosa</name>
    <dbReference type="NCBI Taxonomy" id="52442"/>
    <lineage>
        <taxon>Bacteria</taxon>
        <taxon>Pseudomonadati</taxon>
        <taxon>Pseudomonadota</taxon>
        <taxon>Betaproteobacteria</taxon>
        <taxon>Nitrosomonadales</taxon>
        <taxon>Nitrosomonadaceae</taxon>
        <taxon>Nitrosomonas</taxon>
    </lineage>
</organism>
<feature type="region of interest" description="Disordered" evidence="1">
    <location>
        <begin position="110"/>
        <end position="133"/>
    </location>
</feature>